<evidence type="ECO:0000313" key="18">
    <source>
        <dbReference type="Proteomes" id="UP001153620"/>
    </source>
</evidence>
<feature type="domain" description="Peptidase S1" evidence="15">
    <location>
        <begin position="158"/>
        <end position="420"/>
    </location>
</feature>
<name>A0A9N9WXC3_9DIPT</name>
<evidence type="ECO:0000256" key="13">
    <source>
        <dbReference type="RuleBase" id="RU366078"/>
    </source>
</evidence>
<feature type="signal peptide" evidence="13">
    <location>
        <begin position="1"/>
        <end position="22"/>
    </location>
</feature>
<keyword evidence="5 13" id="KW-0732">Signal</keyword>
<dbReference type="InterPro" id="IPR009003">
    <property type="entry name" value="Peptidase_S1_PA"/>
</dbReference>
<evidence type="ECO:0000256" key="7">
    <source>
        <dbReference type="ARBA" id="ARBA00022825"/>
    </source>
</evidence>
<keyword evidence="4 12" id="KW-0645">Protease</keyword>
<dbReference type="SMART" id="SM00680">
    <property type="entry name" value="CLIP"/>
    <property type="match status" value="1"/>
</dbReference>
<keyword evidence="9" id="KW-1015">Disulfide bond</keyword>
<dbReference type="OrthoDB" id="8250810at2759"/>
<dbReference type="PROSITE" id="PS50240">
    <property type="entry name" value="TRYPSIN_DOM"/>
    <property type="match status" value="1"/>
</dbReference>
<dbReference type="GO" id="GO:0006508">
    <property type="term" value="P:proteolysis"/>
    <property type="evidence" value="ECO:0007669"/>
    <property type="project" value="UniProtKB-KW"/>
</dbReference>
<evidence type="ECO:0000259" key="16">
    <source>
        <dbReference type="PROSITE" id="PS51888"/>
    </source>
</evidence>
<dbReference type="InterPro" id="IPR022700">
    <property type="entry name" value="CLIP"/>
</dbReference>
<protein>
    <recommendedName>
        <fullName evidence="13">CLIP domain-containing serine protease</fullName>
        <ecNumber evidence="12">3.4.21.-</ecNumber>
    </recommendedName>
</protein>
<evidence type="ECO:0000256" key="11">
    <source>
        <dbReference type="ARBA" id="ARBA00024195"/>
    </source>
</evidence>
<dbReference type="Gene3D" id="3.30.1640.30">
    <property type="match status" value="1"/>
</dbReference>
<accession>A0A9N9WXC3</accession>
<reference evidence="17" key="1">
    <citation type="submission" date="2022-01" db="EMBL/GenBank/DDBJ databases">
        <authorList>
            <person name="King R."/>
        </authorList>
    </citation>
    <scope>NUCLEOTIDE SEQUENCE</scope>
</reference>
<evidence type="ECO:0000256" key="2">
    <source>
        <dbReference type="ARBA" id="ARBA00022525"/>
    </source>
</evidence>
<dbReference type="PROSITE" id="PS00134">
    <property type="entry name" value="TRYPSIN_HIS"/>
    <property type="match status" value="1"/>
</dbReference>
<dbReference type="InterPro" id="IPR018114">
    <property type="entry name" value="TRYPSIN_HIS"/>
</dbReference>
<dbReference type="PROSITE" id="PS51888">
    <property type="entry name" value="CLIP"/>
    <property type="match status" value="1"/>
</dbReference>
<dbReference type="EMBL" id="OU895879">
    <property type="protein sequence ID" value="CAG9807584.1"/>
    <property type="molecule type" value="Genomic_DNA"/>
</dbReference>
<evidence type="ECO:0000259" key="15">
    <source>
        <dbReference type="PROSITE" id="PS50240"/>
    </source>
</evidence>
<evidence type="ECO:0000256" key="9">
    <source>
        <dbReference type="ARBA" id="ARBA00023157"/>
    </source>
</evidence>
<keyword evidence="6 12" id="KW-0378">Hydrolase</keyword>
<feature type="region of interest" description="Disordered" evidence="14">
    <location>
        <begin position="111"/>
        <end position="135"/>
    </location>
</feature>
<evidence type="ECO:0000313" key="17">
    <source>
        <dbReference type="EMBL" id="CAG9807584.1"/>
    </source>
</evidence>
<dbReference type="Proteomes" id="UP001153620">
    <property type="component" value="Chromosome 3"/>
</dbReference>
<dbReference type="Pfam" id="PF12032">
    <property type="entry name" value="CLIP"/>
    <property type="match status" value="1"/>
</dbReference>
<proteinExistence type="inferred from homology"/>
<dbReference type="SMART" id="SM00020">
    <property type="entry name" value="Tryp_SPc"/>
    <property type="match status" value="1"/>
</dbReference>
<dbReference type="InterPro" id="IPR001314">
    <property type="entry name" value="Peptidase_S1A"/>
</dbReference>
<keyword evidence="2 13" id="KW-0964">Secreted</keyword>
<dbReference type="PRINTS" id="PR00722">
    <property type="entry name" value="CHYMOTRYPSIN"/>
</dbReference>
<dbReference type="InterPro" id="IPR051487">
    <property type="entry name" value="Ser/Thr_Proteases_Immune/Dev"/>
</dbReference>
<dbReference type="InterPro" id="IPR033116">
    <property type="entry name" value="TRYPSIN_SER"/>
</dbReference>
<dbReference type="GO" id="GO:0004252">
    <property type="term" value="F:serine-type endopeptidase activity"/>
    <property type="evidence" value="ECO:0007669"/>
    <property type="project" value="UniProtKB-UniRule"/>
</dbReference>
<dbReference type="PROSITE" id="PS00135">
    <property type="entry name" value="TRYPSIN_SER"/>
    <property type="match status" value="1"/>
</dbReference>
<evidence type="ECO:0000256" key="12">
    <source>
        <dbReference type="RuleBase" id="RU363034"/>
    </source>
</evidence>
<evidence type="ECO:0000256" key="6">
    <source>
        <dbReference type="ARBA" id="ARBA00022801"/>
    </source>
</evidence>
<evidence type="ECO:0000256" key="8">
    <source>
        <dbReference type="ARBA" id="ARBA00022859"/>
    </source>
</evidence>
<keyword evidence="18" id="KW-1185">Reference proteome</keyword>
<dbReference type="InterPro" id="IPR038565">
    <property type="entry name" value="CLIP_sf"/>
</dbReference>
<dbReference type="GO" id="GO:0045087">
    <property type="term" value="P:innate immune response"/>
    <property type="evidence" value="ECO:0007669"/>
    <property type="project" value="UniProtKB-KW"/>
</dbReference>
<dbReference type="FunFam" id="2.40.10.10:FF:000084">
    <property type="entry name" value="Serine protease easter"/>
    <property type="match status" value="1"/>
</dbReference>
<keyword evidence="3" id="KW-0399">Innate immunity</keyword>
<evidence type="ECO:0000256" key="4">
    <source>
        <dbReference type="ARBA" id="ARBA00022670"/>
    </source>
</evidence>
<keyword evidence="7 12" id="KW-0720">Serine protease</keyword>
<dbReference type="SUPFAM" id="SSF50494">
    <property type="entry name" value="Trypsin-like serine proteases"/>
    <property type="match status" value="1"/>
</dbReference>
<reference evidence="17" key="2">
    <citation type="submission" date="2022-10" db="EMBL/GenBank/DDBJ databases">
        <authorList>
            <consortium name="ENA_rothamsted_submissions"/>
            <consortium name="culmorum"/>
            <person name="King R."/>
        </authorList>
    </citation>
    <scope>NUCLEOTIDE SEQUENCE</scope>
</reference>
<dbReference type="InterPro" id="IPR001254">
    <property type="entry name" value="Trypsin_dom"/>
</dbReference>
<feature type="domain" description="Clip" evidence="16">
    <location>
        <begin position="26"/>
        <end position="81"/>
    </location>
</feature>
<evidence type="ECO:0000256" key="5">
    <source>
        <dbReference type="ARBA" id="ARBA00022729"/>
    </source>
</evidence>
<dbReference type="Gene3D" id="2.40.10.10">
    <property type="entry name" value="Trypsin-like serine proteases"/>
    <property type="match status" value="2"/>
</dbReference>
<organism evidence="17 18">
    <name type="scientific">Chironomus riparius</name>
    <dbReference type="NCBI Taxonomy" id="315576"/>
    <lineage>
        <taxon>Eukaryota</taxon>
        <taxon>Metazoa</taxon>
        <taxon>Ecdysozoa</taxon>
        <taxon>Arthropoda</taxon>
        <taxon>Hexapoda</taxon>
        <taxon>Insecta</taxon>
        <taxon>Pterygota</taxon>
        <taxon>Neoptera</taxon>
        <taxon>Endopterygota</taxon>
        <taxon>Diptera</taxon>
        <taxon>Nematocera</taxon>
        <taxon>Chironomoidea</taxon>
        <taxon>Chironomidae</taxon>
        <taxon>Chironominae</taxon>
        <taxon>Chironomus</taxon>
    </lineage>
</organism>
<comment type="subcellular location">
    <subcellularLocation>
        <location evidence="1 13">Secreted</location>
    </subcellularLocation>
</comment>
<dbReference type="AlphaFoldDB" id="A0A9N9WXC3"/>
<dbReference type="GO" id="GO:0005576">
    <property type="term" value="C:extracellular region"/>
    <property type="evidence" value="ECO:0007669"/>
    <property type="project" value="UniProtKB-SubCell"/>
</dbReference>
<feature type="chain" id="PRO_5040530240" description="CLIP domain-containing serine protease" evidence="13">
    <location>
        <begin position="23"/>
        <end position="421"/>
    </location>
</feature>
<gene>
    <name evidence="17" type="ORF">CHIRRI_LOCUS10430</name>
</gene>
<evidence type="ECO:0000256" key="1">
    <source>
        <dbReference type="ARBA" id="ARBA00004613"/>
    </source>
</evidence>
<evidence type="ECO:0000256" key="10">
    <source>
        <dbReference type="ARBA" id="ARBA00023180"/>
    </source>
</evidence>
<sequence>MNILRSLIVLTFFPLFFDHVTSQYYQCVNPQNTYGYCVPYSSCPYIVNILKNYSQNSEVLSFVRRSVCGLDKRTQQQYVCCPVNQLKPTQVNQQAQDRKFVRVQPGNSIQQQSTQQSGISQHQQQQGTGNIHQHQQQTITDLSSARLTKCGFDLDNRIFGGTKSNINEFNWLALLRYAKPGSSMPVFRCAGSLINNRYVLTAAHCVHPRLLQNTKIVTVRLGEHNLLTDEDCQTLNGRRLCSPSVYDVPIEEVLIHENYLPQSLNQHNDIAVIRLARKVQFNDFVKPICLQQDKSLTITDLLGQTLVVTGFGQTEDVQSSNVKLHVSINVVENEKCNQIFRSEGRKLGNNQICAGGNYNQDSCKGDSGGPLMKLVNKNGELFWVLYGVVSYGTTPCGIEGNPAVYTKVDQYIDWIESKLKA</sequence>
<comment type="domain">
    <text evidence="13">The clip domain consists of 35-55 residues which are 'knitted' together usually by 3 conserved disulfide bonds forming a clip-like compact structure.</text>
</comment>
<keyword evidence="10" id="KW-0325">Glycoprotein</keyword>
<keyword evidence="8" id="KW-0391">Immunity</keyword>
<comment type="similarity">
    <text evidence="11 13">Belongs to the peptidase S1 family. CLIP subfamily.</text>
</comment>
<evidence type="ECO:0000256" key="14">
    <source>
        <dbReference type="SAM" id="MobiDB-lite"/>
    </source>
</evidence>
<dbReference type="EC" id="3.4.21.-" evidence="12"/>
<dbReference type="InterPro" id="IPR043504">
    <property type="entry name" value="Peptidase_S1_PA_chymotrypsin"/>
</dbReference>
<dbReference type="FunFam" id="2.40.10.10:FF:000028">
    <property type="entry name" value="Serine protease easter"/>
    <property type="match status" value="1"/>
</dbReference>
<dbReference type="PANTHER" id="PTHR24256">
    <property type="entry name" value="TRYPTASE-RELATED"/>
    <property type="match status" value="1"/>
</dbReference>
<evidence type="ECO:0000256" key="3">
    <source>
        <dbReference type="ARBA" id="ARBA00022588"/>
    </source>
</evidence>
<dbReference type="CDD" id="cd00190">
    <property type="entry name" value="Tryp_SPc"/>
    <property type="match status" value="1"/>
</dbReference>
<dbReference type="Pfam" id="PF00089">
    <property type="entry name" value="Trypsin"/>
    <property type="match status" value="1"/>
</dbReference>